<dbReference type="VEuPathDB" id="FungiDB:YALI1_B12150g"/>
<name>A0A1D8N724_YARLL</name>
<sequence>MHNSSACWPDLLSIPPLNIVSYNLGQFYHRKQPVKRPCTSHSPTLSHNCKQPTAISYTAVPKPTFQTPWFPYSSRC</sequence>
<gene>
    <name evidence="1" type="ORF">YALI1_B12150g</name>
</gene>
<reference evidence="1 2" key="1">
    <citation type="journal article" date="2016" name="PLoS ONE">
        <title>Sequence Assembly of Yarrowia lipolytica Strain W29/CLIB89 Shows Transposable Element Diversity.</title>
        <authorList>
            <person name="Magnan C."/>
            <person name="Yu J."/>
            <person name="Chang I."/>
            <person name="Jahn E."/>
            <person name="Kanomata Y."/>
            <person name="Wu J."/>
            <person name="Zeller M."/>
            <person name="Oakes M."/>
            <person name="Baldi P."/>
            <person name="Sandmeyer S."/>
        </authorList>
    </citation>
    <scope>NUCLEOTIDE SEQUENCE [LARGE SCALE GENOMIC DNA]</scope>
    <source>
        <strain evidence="2">CLIB89(W29)</strain>
    </source>
</reference>
<dbReference type="AlphaFoldDB" id="A0A1D8N724"/>
<organism evidence="1 2">
    <name type="scientific">Yarrowia lipolytica</name>
    <name type="common">Candida lipolytica</name>
    <dbReference type="NCBI Taxonomy" id="4952"/>
    <lineage>
        <taxon>Eukaryota</taxon>
        <taxon>Fungi</taxon>
        <taxon>Dikarya</taxon>
        <taxon>Ascomycota</taxon>
        <taxon>Saccharomycotina</taxon>
        <taxon>Dipodascomycetes</taxon>
        <taxon>Dipodascales</taxon>
        <taxon>Dipodascales incertae sedis</taxon>
        <taxon>Yarrowia</taxon>
    </lineage>
</organism>
<dbReference type="RefSeq" id="XP_068138156.1">
    <property type="nucleotide sequence ID" value="XM_068282055.1"/>
</dbReference>
<accession>A0A1D8N724</accession>
<dbReference type="EMBL" id="CP017554">
    <property type="protein sequence ID" value="AOW01443.1"/>
    <property type="molecule type" value="Genomic_DNA"/>
</dbReference>
<protein>
    <submittedName>
        <fullName evidence="1">Uncharacterized protein</fullName>
    </submittedName>
</protein>
<dbReference type="Proteomes" id="UP000182444">
    <property type="component" value="Chromosome 1B"/>
</dbReference>
<evidence type="ECO:0000313" key="1">
    <source>
        <dbReference type="EMBL" id="AOW01443.1"/>
    </source>
</evidence>
<proteinExistence type="predicted"/>
<dbReference type="GeneID" id="94582709"/>
<evidence type="ECO:0000313" key="2">
    <source>
        <dbReference type="Proteomes" id="UP000182444"/>
    </source>
</evidence>